<dbReference type="Pfam" id="PF09719">
    <property type="entry name" value="C_GCAxxG_C_C"/>
    <property type="match status" value="1"/>
</dbReference>
<name>A0A1T4K0X6_9FUSO</name>
<proteinExistence type="predicted"/>
<reference evidence="1 2" key="1">
    <citation type="submission" date="2017-02" db="EMBL/GenBank/DDBJ databases">
        <authorList>
            <person name="Peterson S.W."/>
        </authorList>
    </citation>
    <scope>NUCLEOTIDE SEQUENCE [LARGE SCALE GENOMIC DNA]</scope>
    <source>
        <strain evidence="1 2">ATCC 700028</strain>
    </source>
</reference>
<dbReference type="NCBIfam" id="TIGR01909">
    <property type="entry name" value="C_GCAxxG_C_C"/>
    <property type="match status" value="1"/>
</dbReference>
<dbReference type="AlphaFoldDB" id="A0A1T4K0X6"/>
<dbReference type="RefSeq" id="WP_078692775.1">
    <property type="nucleotide sequence ID" value="NZ_FUWX01000004.1"/>
</dbReference>
<evidence type="ECO:0000313" key="2">
    <source>
        <dbReference type="Proteomes" id="UP000191153"/>
    </source>
</evidence>
<dbReference type="InterPro" id="IPR036280">
    <property type="entry name" value="Multihaem_cyt_sf"/>
</dbReference>
<organism evidence="1 2">
    <name type="scientific">Cetobacterium ceti</name>
    <dbReference type="NCBI Taxonomy" id="180163"/>
    <lineage>
        <taxon>Bacteria</taxon>
        <taxon>Fusobacteriati</taxon>
        <taxon>Fusobacteriota</taxon>
        <taxon>Fusobacteriia</taxon>
        <taxon>Fusobacteriales</taxon>
        <taxon>Fusobacteriaceae</taxon>
        <taxon>Cetobacterium</taxon>
    </lineage>
</organism>
<dbReference type="SUPFAM" id="SSF48695">
    <property type="entry name" value="Multiheme cytochromes"/>
    <property type="match status" value="1"/>
</dbReference>
<dbReference type="OrthoDB" id="190287at2"/>
<evidence type="ECO:0000313" key="1">
    <source>
        <dbReference type="EMBL" id="SJZ35967.1"/>
    </source>
</evidence>
<dbReference type="Proteomes" id="UP000191153">
    <property type="component" value="Unassembled WGS sequence"/>
</dbReference>
<dbReference type="STRING" id="180163.SAMN02745174_00228"/>
<keyword evidence="2" id="KW-1185">Reference proteome</keyword>
<gene>
    <name evidence="1" type="ORF">SAMN02745174_00228</name>
</gene>
<dbReference type="EMBL" id="FUWX01000004">
    <property type="protein sequence ID" value="SJZ35967.1"/>
    <property type="molecule type" value="Genomic_DNA"/>
</dbReference>
<accession>A0A1T4K0X6</accession>
<sequence length="169" mass="18608">MLKKIFKGKKDLKILNEEVDLNSIREIAEQYYMNGDFYCSEAVLKVVKDAFKAPYGDDIIKLASGFPVGLGGSGCTCGAVNGGVMAISMFFGRELPGDKKVKKSMDLTKELYDEFAKKYKVACCKVLTRGMTLGSSTHKNHCVTITGDLAVLTSRILARELGYKIIEEN</sequence>
<dbReference type="InterPro" id="IPR010181">
    <property type="entry name" value="CGCAxxGCC_motif"/>
</dbReference>
<protein>
    <submittedName>
        <fullName evidence="1">C_GCAxxG_C_C family probable redox protein</fullName>
    </submittedName>
</protein>